<proteinExistence type="predicted"/>
<name>A0A3M7M7R1_9PLEO</name>
<keyword evidence="2" id="KW-1185">Reference proteome</keyword>
<accession>A0A3M7M7R1</accession>
<dbReference type="Proteomes" id="UP000265663">
    <property type="component" value="Unassembled WGS sequence"/>
</dbReference>
<gene>
    <name evidence="1" type="ORF">GMOD_00000638</name>
</gene>
<organism evidence="1 2">
    <name type="scientific">Pyrenophora seminiperda CCB06</name>
    <dbReference type="NCBI Taxonomy" id="1302712"/>
    <lineage>
        <taxon>Eukaryota</taxon>
        <taxon>Fungi</taxon>
        <taxon>Dikarya</taxon>
        <taxon>Ascomycota</taxon>
        <taxon>Pezizomycotina</taxon>
        <taxon>Dothideomycetes</taxon>
        <taxon>Pleosporomycetidae</taxon>
        <taxon>Pleosporales</taxon>
        <taxon>Pleosporineae</taxon>
        <taxon>Pleosporaceae</taxon>
        <taxon>Pyrenophora</taxon>
    </lineage>
</organism>
<protein>
    <submittedName>
        <fullName evidence="1">Uncharacterized protein</fullName>
    </submittedName>
</protein>
<reference evidence="1 2" key="1">
    <citation type="journal article" date="2014" name="PLoS ONE">
        <title>De novo Genome Assembly of the Fungal Plant Pathogen Pyrenophora semeniperda.</title>
        <authorList>
            <person name="Soliai M.M."/>
            <person name="Meyer S.E."/>
            <person name="Udall J.A."/>
            <person name="Elzinga D.E."/>
            <person name="Hermansen R.A."/>
            <person name="Bodily P.M."/>
            <person name="Hart A.A."/>
            <person name="Coleman C.E."/>
        </authorList>
    </citation>
    <scope>NUCLEOTIDE SEQUENCE [LARGE SCALE GENOMIC DNA]</scope>
    <source>
        <strain evidence="1 2">CCB06</strain>
        <tissue evidence="1">Mycelium</tissue>
    </source>
</reference>
<dbReference type="AlphaFoldDB" id="A0A3M7M7R1"/>
<dbReference type="EMBL" id="KE747824">
    <property type="protein sequence ID" value="RMZ70533.1"/>
    <property type="molecule type" value="Genomic_DNA"/>
</dbReference>
<evidence type="ECO:0000313" key="1">
    <source>
        <dbReference type="EMBL" id="RMZ70533.1"/>
    </source>
</evidence>
<sequence length="90" mass="9961">MIWSGNDLTAGQAWLDTVQSIRTVCQWLLQDHDTSEAATTASQLERFLADTDRHLVSFTEMAYDIKRPRPIMAMALKGGNGIKADAGVHD</sequence>
<evidence type="ECO:0000313" key="2">
    <source>
        <dbReference type="Proteomes" id="UP000265663"/>
    </source>
</evidence>